<organism evidence="16 17">
    <name type="scientific">Salvia divinorum</name>
    <name type="common">Maria pastora</name>
    <name type="synonym">Diviner's sage</name>
    <dbReference type="NCBI Taxonomy" id="28513"/>
    <lineage>
        <taxon>Eukaryota</taxon>
        <taxon>Viridiplantae</taxon>
        <taxon>Streptophyta</taxon>
        <taxon>Embryophyta</taxon>
        <taxon>Tracheophyta</taxon>
        <taxon>Spermatophyta</taxon>
        <taxon>Magnoliopsida</taxon>
        <taxon>eudicotyledons</taxon>
        <taxon>Gunneridae</taxon>
        <taxon>Pentapetalae</taxon>
        <taxon>asterids</taxon>
        <taxon>lamiids</taxon>
        <taxon>Lamiales</taxon>
        <taxon>Lamiaceae</taxon>
        <taxon>Nepetoideae</taxon>
        <taxon>Mentheae</taxon>
        <taxon>Salviinae</taxon>
        <taxon>Salvia</taxon>
        <taxon>Salvia subgen. Calosphace</taxon>
    </lineage>
</organism>
<feature type="domain" description="Protein kinase" evidence="15">
    <location>
        <begin position="172"/>
        <end position="478"/>
    </location>
</feature>
<accession>A0ABD1GCD0</accession>
<dbReference type="SMART" id="SM00220">
    <property type="entry name" value="S_TKc"/>
    <property type="match status" value="1"/>
</dbReference>
<dbReference type="InterPro" id="IPR001220">
    <property type="entry name" value="Legume_lectin_dom"/>
</dbReference>
<comment type="similarity">
    <text evidence="2">In the N-terminal section; belongs to the leguminous lectin family.</text>
</comment>
<dbReference type="FunFam" id="1.10.510.10:FF:000240">
    <property type="entry name" value="Lectin-domain containing receptor kinase A4.3"/>
    <property type="match status" value="1"/>
</dbReference>
<keyword evidence="13" id="KW-0325">Glycoprotein</keyword>
<keyword evidence="12" id="KW-0675">Receptor</keyword>
<keyword evidence="7" id="KW-0430">Lectin</keyword>
<evidence type="ECO:0000256" key="7">
    <source>
        <dbReference type="ARBA" id="ARBA00022734"/>
    </source>
</evidence>
<dbReference type="Gene3D" id="1.10.510.10">
    <property type="entry name" value="Transferase(Phosphotransferase) domain 1"/>
    <property type="match status" value="1"/>
</dbReference>
<dbReference type="SUPFAM" id="SSF49899">
    <property type="entry name" value="Concanavalin A-like lectins/glucanases"/>
    <property type="match status" value="1"/>
</dbReference>
<dbReference type="InterPro" id="IPR000719">
    <property type="entry name" value="Prot_kinase_dom"/>
</dbReference>
<evidence type="ECO:0000256" key="11">
    <source>
        <dbReference type="ARBA" id="ARBA00023136"/>
    </source>
</evidence>
<evidence type="ECO:0000259" key="15">
    <source>
        <dbReference type="PROSITE" id="PS50011"/>
    </source>
</evidence>
<dbReference type="Pfam" id="PF00069">
    <property type="entry name" value="Pkinase"/>
    <property type="match status" value="1"/>
</dbReference>
<keyword evidence="11" id="KW-0472">Membrane</keyword>
<evidence type="ECO:0000313" key="16">
    <source>
        <dbReference type="EMBL" id="KAL1541709.1"/>
    </source>
</evidence>
<dbReference type="GO" id="GO:0030246">
    <property type="term" value="F:carbohydrate binding"/>
    <property type="evidence" value="ECO:0007669"/>
    <property type="project" value="UniProtKB-KW"/>
</dbReference>
<evidence type="ECO:0000256" key="14">
    <source>
        <dbReference type="SAM" id="SignalP"/>
    </source>
</evidence>
<dbReference type="CDD" id="cd06899">
    <property type="entry name" value="lectin_legume_LecRK_Arcelin_ConA"/>
    <property type="match status" value="1"/>
</dbReference>
<dbReference type="InterPro" id="IPR008271">
    <property type="entry name" value="Ser/Thr_kinase_AS"/>
</dbReference>
<evidence type="ECO:0000256" key="8">
    <source>
        <dbReference type="ARBA" id="ARBA00022741"/>
    </source>
</evidence>
<dbReference type="GO" id="GO:0002229">
    <property type="term" value="P:defense response to oomycetes"/>
    <property type="evidence" value="ECO:0007669"/>
    <property type="project" value="UniProtKB-ARBA"/>
</dbReference>
<evidence type="ECO:0000256" key="3">
    <source>
        <dbReference type="ARBA" id="ARBA00010217"/>
    </source>
</evidence>
<evidence type="ECO:0000256" key="13">
    <source>
        <dbReference type="ARBA" id="ARBA00023180"/>
    </source>
</evidence>
<keyword evidence="9" id="KW-0067">ATP-binding</keyword>
<comment type="similarity">
    <text evidence="3">In the C-terminal section; belongs to the protein kinase superfamily. Ser/Thr protein kinase family.</text>
</comment>
<name>A0ABD1GCD0_SALDI</name>
<evidence type="ECO:0000256" key="10">
    <source>
        <dbReference type="ARBA" id="ARBA00022989"/>
    </source>
</evidence>
<evidence type="ECO:0000256" key="6">
    <source>
        <dbReference type="ARBA" id="ARBA00022729"/>
    </source>
</evidence>
<dbReference type="PANTHER" id="PTHR27007">
    <property type="match status" value="1"/>
</dbReference>
<dbReference type="SUPFAM" id="SSF56112">
    <property type="entry name" value="Protein kinase-like (PK-like)"/>
    <property type="match status" value="1"/>
</dbReference>
<keyword evidence="4" id="KW-1003">Cell membrane</keyword>
<evidence type="ECO:0000256" key="5">
    <source>
        <dbReference type="ARBA" id="ARBA00022692"/>
    </source>
</evidence>
<dbReference type="InterPro" id="IPR050528">
    <property type="entry name" value="L-type_Lectin-RKs"/>
</dbReference>
<keyword evidence="8" id="KW-0547">Nucleotide-binding</keyword>
<dbReference type="PROSITE" id="PS50011">
    <property type="entry name" value="PROTEIN_KINASE_DOM"/>
    <property type="match status" value="1"/>
</dbReference>
<keyword evidence="10" id="KW-1133">Transmembrane helix</keyword>
<feature type="signal peptide" evidence="14">
    <location>
        <begin position="1"/>
        <end position="24"/>
    </location>
</feature>
<dbReference type="GO" id="GO:0005886">
    <property type="term" value="C:plasma membrane"/>
    <property type="evidence" value="ECO:0007669"/>
    <property type="project" value="UniProtKB-SubCell"/>
</dbReference>
<comment type="subcellular location">
    <subcellularLocation>
        <location evidence="1">Cell membrane</location>
        <topology evidence="1">Single-pass type I membrane protein</topology>
    </subcellularLocation>
</comment>
<keyword evidence="17" id="KW-1185">Reference proteome</keyword>
<evidence type="ECO:0000256" key="9">
    <source>
        <dbReference type="ARBA" id="ARBA00022840"/>
    </source>
</evidence>
<dbReference type="GO" id="GO:0005524">
    <property type="term" value="F:ATP binding"/>
    <property type="evidence" value="ECO:0007669"/>
    <property type="project" value="UniProtKB-KW"/>
</dbReference>
<dbReference type="PROSITE" id="PS00108">
    <property type="entry name" value="PROTEIN_KINASE_ST"/>
    <property type="match status" value="1"/>
</dbReference>
<proteinExistence type="inferred from homology"/>
<protein>
    <submittedName>
        <fullName evidence="16">L-type lectin-domain containing receptor kinase IX.1-like</fullName>
    </submittedName>
</protein>
<gene>
    <name evidence="16" type="ORF">AAHA92_25898</name>
</gene>
<dbReference type="AlphaFoldDB" id="A0ABD1GCD0"/>
<keyword evidence="5" id="KW-0812">Transmembrane</keyword>
<feature type="chain" id="PRO_5044798943" evidence="14">
    <location>
        <begin position="25"/>
        <end position="518"/>
    </location>
</feature>
<evidence type="ECO:0000313" key="17">
    <source>
        <dbReference type="Proteomes" id="UP001567538"/>
    </source>
</evidence>
<comment type="caution">
    <text evidence="16">The sequence shown here is derived from an EMBL/GenBank/DDBJ whole genome shotgun (WGS) entry which is preliminary data.</text>
</comment>
<dbReference type="EMBL" id="JBEAFC010000009">
    <property type="protein sequence ID" value="KAL1541709.1"/>
    <property type="molecule type" value="Genomic_DNA"/>
</dbReference>
<dbReference type="InterPro" id="IPR011009">
    <property type="entry name" value="Kinase-like_dom_sf"/>
</dbReference>
<evidence type="ECO:0000256" key="12">
    <source>
        <dbReference type="ARBA" id="ARBA00023170"/>
    </source>
</evidence>
<keyword evidence="6 14" id="KW-0732">Signal</keyword>
<reference evidence="16 17" key="1">
    <citation type="submission" date="2024-06" db="EMBL/GenBank/DDBJ databases">
        <title>A chromosome level genome sequence of Diviner's sage (Salvia divinorum).</title>
        <authorList>
            <person name="Ford S.A."/>
            <person name="Ro D.-K."/>
            <person name="Ness R.W."/>
            <person name="Phillips M.A."/>
        </authorList>
    </citation>
    <scope>NUCLEOTIDE SEQUENCE [LARGE SCALE GENOMIC DNA]</scope>
    <source>
        <strain evidence="16">SAF-2024a</strain>
        <tissue evidence="16">Leaf</tissue>
    </source>
</reference>
<dbReference type="Gene3D" id="2.60.120.200">
    <property type="match status" value="1"/>
</dbReference>
<evidence type="ECO:0000256" key="1">
    <source>
        <dbReference type="ARBA" id="ARBA00004251"/>
    </source>
</evidence>
<evidence type="ECO:0000256" key="2">
    <source>
        <dbReference type="ARBA" id="ARBA00008536"/>
    </source>
</evidence>
<dbReference type="Pfam" id="PF00139">
    <property type="entry name" value="Lectin_legB"/>
    <property type="match status" value="1"/>
</dbReference>
<dbReference type="Proteomes" id="UP001567538">
    <property type="component" value="Unassembled WGS sequence"/>
</dbReference>
<sequence length="518" mass="56177">MAAICSAHGHLIIFLLFLTPFSLSLNFQLPRFSPDDAAILLEGDAVVSVGKIELNKVNYVFRVGRVIYNGKVPLWSSSTSADFATRFSFTVDAQKNPRHGNGLAFFLAPAGFAIPPNSGGGFLGLFNTTTTGSPRNQILHVEFDSYPNSGEWDPPYEHVGINKNSIASSVTTPWNATLHDGEAADVWIVYVAAATNLTVFWSYNGAPNSSLSYRVDLKEVLPQWATVGISAATGSNVERHILHSWEFTSSLDIEESSRDKIAVALIVGLAGEFMLVYEFMPNGSLDRHLFSRASTLQWALRYSIAKGLASALLYLHEEWEQCVVHRDIKSSNVMLDSSFSVKLGDFGLARLMEHGINPKTTGIAGTLGYLAPEYVSSGRASKESDVFSFGVVALEIATGRRSTDPLDEKGLVAWAWDLYGKGGLVSGADGRLGGEFDGREVERVMMVGLWCAHPDWSRRPSIRQAIQALNFEKEGPALPLEMPTPVYYAPAIAPAPASTSSAASTEPFITGSSIDIGR</sequence>
<dbReference type="InterPro" id="IPR013320">
    <property type="entry name" value="ConA-like_dom_sf"/>
</dbReference>
<evidence type="ECO:0000256" key="4">
    <source>
        <dbReference type="ARBA" id="ARBA00022475"/>
    </source>
</evidence>